<gene>
    <name evidence="2" type="ORF">chiPu_0026646</name>
</gene>
<comment type="caution">
    <text evidence="2">The sequence shown here is derived from an EMBL/GenBank/DDBJ whole genome shotgun (WGS) entry which is preliminary data.</text>
</comment>
<organism evidence="2 3">
    <name type="scientific">Chiloscyllium punctatum</name>
    <name type="common">Brownbanded bambooshark</name>
    <name type="synonym">Hemiscyllium punctatum</name>
    <dbReference type="NCBI Taxonomy" id="137246"/>
    <lineage>
        <taxon>Eukaryota</taxon>
        <taxon>Metazoa</taxon>
        <taxon>Chordata</taxon>
        <taxon>Craniata</taxon>
        <taxon>Vertebrata</taxon>
        <taxon>Chondrichthyes</taxon>
        <taxon>Elasmobranchii</taxon>
        <taxon>Galeomorphii</taxon>
        <taxon>Galeoidea</taxon>
        <taxon>Orectolobiformes</taxon>
        <taxon>Hemiscylliidae</taxon>
        <taxon>Chiloscyllium</taxon>
    </lineage>
</organism>
<evidence type="ECO:0000313" key="3">
    <source>
        <dbReference type="Proteomes" id="UP000287033"/>
    </source>
</evidence>
<evidence type="ECO:0000313" key="2">
    <source>
        <dbReference type="EMBL" id="GCC42707.1"/>
    </source>
</evidence>
<reference evidence="2 3" key="1">
    <citation type="journal article" date="2018" name="Nat. Ecol. Evol.">
        <title>Shark genomes provide insights into elasmobranch evolution and the origin of vertebrates.</title>
        <authorList>
            <person name="Hara Y"/>
            <person name="Yamaguchi K"/>
            <person name="Onimaru K"/>
            <person name="Kadota M"/>
            <person name="Koyanagi M"/>
            <person name="Keeley SD"/>
            <person name="Tatsumi K"/>
            <person name="Tanaka K"/>
            <person name="Motone F"/>
            <person name="Kageyama Y"/>
            <person name="Nozu R"/>
            <person name="Adachi N"/>
            <person name="Nishimura O"/>
            <person name="Nakagawa R"/>
            <person name="Tanegashima C"/>
            <person name="Kiyatake I"/>
            <person name="Matsumoto R"/>
            <person name="Murakumo K"/>
            <person name="Nishida K"/>
            <person name="Terakita A"/>
            <person name="Kuratani S"/>
            <person name="Sato K"/>
            <person name="Hyodo S Kuraku.S."/>
        </authorList>
    </citation>
    <scope>NUCLEOTIDE SEQUENCE [LARGE SCALE GENOMIC DNA]</scope>
</reference>
<dbReference type="EMBL" id="BEZZ01084513">
    <property type="protein sequence ID" value="GCC42707.1"/>
    <property type="molecule type" value="Genomic_DNA"/>
</dbReference>
<accession>A0A401TJA2</accession>
<dbReference type="AlphaFoldDB" id="A0A401TJA2"/>
<keyword evidence="3" id="KW-1185">Reference proteome</keyword>
<name>A0A401TJA2_CHIPU</name>
<sequence>MGDPCSRDDPDAVLFSMSAGKRSRRCLANPPSVGVTPCQPQSMPGFKMVGAAGRT</sequence>
<dbReference type="Proteomes" id="UP000287033">
    <property type="component" value="Unassembled WGS sequence"/>
</dbReference>
<proteinExistence type="predicted"/>
<feature type="region of interest" description="Disordered" evidence="1">
    <location>
        <begin position="29"/>
        <end position="55"/>
    </location>
</feature>
<protein>
    <submittedName>
        <fullName evidence="2">Uncharacterized protein</fullName>
    </submittedName>
</protein>
<evidence type="ECO:0000256" key="1">
    <source>
        <dbReference type="SAM" id="MobiDB-lite"/>
    </source>
</evidence>
<feature type="non-terminal residue" evidence="2">
    <location>
        <position position="55"/>
    </location>
</feature>